<dbReference type="CDD" id="cd07940">
    <property type="entry name" value="DRE_TIM_IPMS"/>
    <property type="match status" value="1"/>
</dbReference>
<dbReference type="Gene3D" id="3.20.20.70">
    <property type="entry name" value="Aldolase class I"/>
    <property type="match status" value="1"/>
</dbReference>
<dbReference type="AlphaFoldDB" id="A0A485M454"/>
<dbReference type="PROSITE" id="PS50991">
    <property type="entry name" value="PYR_CT"/>
    <property type="match status" value="1"/>
</dbReference>
<feature type="domain" description="Pyruvate carboxyltransferase" evidence="6">
    <location>
        <begin position="4"/>
        <end position="266"/>
    </location>
</feature>
<evidence type="ECO:0000313" key="7">
    <source>
        <dbReference type="EMBL" id="VFU17924.1"/>
    </source>
</evidence>
<dbReference type="GO" id="GO:0003852">
    <property type="term" value="F:2-isopropylmalate synthase activity"/>
    <property type="evidence" value="ECO:0007669"/>
    <property type="project" value="UniProtKB-EC"/>
</dbReference>
<dbReference type="InterPro" id="IPR000891">
    <property type="entry name" value="PYR_CT"/>
</dbReference>
<keyword evidence="4 7" id="KW-0808">Transferase</keyword>
<evidence type="ECO:0000256" key="3">
    <source>
        <dbReference type="ARBA" id="ARBA00022605"/>
    </source>
</evidence>
<dbReference type="FunFam" id="3.20.20.70:FF:000010">
    <property type="entry name" value="2-isopropylmalate synthase"/>
    <property type="match status" value="1"/>
</dbReference>
<dbReference type="PROSITE" id="PS00816">
    <property type="entry name" value="AIPM_HOMOCIT_SYNTH_2"/>
    <property type="match status" value="1"/>
</dbReference>
<proteinExistence type="predicted"/>
<dbReference type="NCBIfam" id="NF002086">
    <property type="entry name" value="PRK00915.1-3"/>
    <property type="match status" value="1"/>
</dbReference>
<evidence type="ECO:0000256" key="1">
    <source>
        <dbReference type="ARBA" id="ARBA00004689"/>
    </source>
</evidence>
<dbReference type="SMART" id="SM00917">
    <property type="entry name" value="LeuA_dimer"/>
    <property type="match status" value="1"/>
</dbReference>
<evidence type="ECO:0000256" key="5">
    <source>
        <dbReference type="ARBA" id="ARBA00023304"/>
    </source>
</evidence>
<dbReference type="GO" id="GO:0009098">
    <property type="term" value="P:L-leucine biosynthetic process"/>
    <property type="evidence" value="ECO:0007669"/>
    <property type="project" value="InterPro"/>
</dbReference>
<comment type="pathway">
    <text evidence="1">Amino-acid biosynthesis; L-leucine biosynthesis; L-leucine from 3-methyl-2-oxobutanoate: step 1/4.</text>
</comment>
<evidence type="ECO:0000259" key="6">
    <source>
        <dbReference type="PROSITE" id="PS50991"/>
    </source>
</evidence>
<keyword evidence="5" id="KW-0100">Branched-chain amino acid biosynthesis</keyword>
<accession>A0A485M454</accession>
<dbReference type="InterPro" id="IPR002034">
    <property type="entry name" value="AIPM/Hcit_synth_CS"/>
</dbReference>
<dbReference type="InterPro" id="IPR013785">
    <property type="entry name" value="Aldolase_TIM"/>
</dbReference>
<evidence type="ECO:0000256" key="4">
    <source>
        <dbReference type="ARBA" id="ARBA00022679"/>
    </source>
</evidence>
<gene>
    <name evidence="7" type="primary">leuA</name>
    <name evidence="7" type="ORF">SCFA_3820001</name>
</gene>
<reference evidence="7" key="1">
    <citation type="submission" date="2019-03" db="EMBL/GenBank/DDBJ databases">
        <authorList>
            <person name="Hao L."/>
        </authorList>
    </citation>
    <scope>NUCLEOTIDE SEQUENCE</scope>
</reference>
<dbReference type="SUPFAM" id="SSF51569">
    <property type="entry name" value="Aldolase"/>
    <property type="match status" value="1"/>
</dbReference>
<sequence>MRRLSLLDTSLRDGQKSLGINLNVNEKLEISRQLVKLGVDVIEAGYPAASPVEFEAVRKIAREVKGVVICGFAGANEREIDCCAAALKEAGRSRIHTGIAVSPLYMEKKLQLTPGRVVELAVAAVKHAKKYVDEVQFYAEDAFRSDRAFLVQVLERVIEAGATVINIPDTLGYATPWECSEMISYVMNNVRNIQRAVLSVHCHNDLGMATANSLAGIKAGAGQVEGTINGIGERAGNTCLEEIIMTLYSRRGSIGIQCGAKTRELAATSRLVSRLTGVPIPAHKAIVGSNAYTGNPASLGEIGPGENAPFVIIAPDTVGLPEDDGALQIRLGPQALQQRLDKLGYSLNKEDLDLVYQYFLHSADSKGAVYDQELRELMGEAGVEQRGILIKNISITTTGASRATATVTLDLDGDTVTEAACGTGPVDAVFKAVDLLVGERVCLEDYMLKSVGRGRETLGDATVKVRYGDNGLVIGRGVSSDVIEASARAYANALSKVKTMIRENAAQARV</sequence>
<dbReference type="Pfam" id="PF00682">
    <property type="entry name" value="HMGL-like"/>
    <property type="match status" value="1"/>
</dbReference>
<dbReference type="PANTHER" id="PTHR10277:SF9">
    <property type="entry name" value="2-ISOPROPYLMALATE SYNTHASE 1, CHLOROPLASTIC-RELATED"/>
    <property type="match status" value="1"/>
</dbReference>
<protein>
    <recommendedName>
        <fullName evidence="2">2-isopropylmalate synthase</fullName>
        <ecNumber evidence="2">2.3.3.13</ecNumber>
    </recommendedName>
</protein>
<dbReference type="PANTHER" id="PTHR10277">
    <property type="entry name" value="HOMOCITRATE SYNTHASE-RELATED"/>
    <property type="match status" value="1"/>
</dbReference>
<dbReference type="InterPro" id="IPR013709">
    <property type="entry name" value="2-isopropylmalate_synth_dimer"/>
</dbReference>
<organism evidence="7">
    <name type="scientific">anaerobic digester metagenome</name>
    <dbReference type="NCBI Taxonomy" id="1263854"/>
    <lineage>
        <taxon>unclassified sequences</taxon>
        <taxon>metagenomes</taxon>
        <taxon>ecological metagenomes</taxon>
    </lineage>
</organism>
<dbReference type="Pfam" id="PF08502">
    <property type="entry name" value="LeuA_dimer"/>
    <property type="match status" value="1"/>
</dbReference>
<dbReference type="EMBL" id="CAADRN010000315">
    <property type="protein sequence ID" value="VFU17924.1"/>
    <property type="molecule type" value="Genomic_DNA"/>
</dbReference>
<dbReference type="InterPro" id="IPR036230">
    <property type="entry name" value="LeuA_allosteric_dom_sf"/>
</dbReference>
<dbReference type="EC" id="2.3.3.13" evidence="2"/>
<keyword evidence="7" id="KW-0012">Acyltransferase</keyword>
<dbReference type="InterPro" id="IPR050073">
    <property type="entry name" value="2-IPM_HCS-like"/>
</dbReference>
<keyword evidence="3" id="KW-0028">Amino-acid biosynthesis</keyword>
<dbReference type="SUPFAM" id="SSF110921">
    <property type="entry name" value="2-isopropylmalate synthase LeuA, allosteric (dimerisation) domain"/>
    <property type="match status" value="1"/>
</dbReference>
<dbReference type="Gene3D" id="3.30.160.270">
    <property type="match status" value="1"/>
</dbReference>
<evidence type="ECO:0000256" key="2">
    <source>
        <dbReference type="ARBA" id="ARBA00012973"/>
    </source>
</evidence>
<name>A0A485M454_9ZZZZ</name>